<feature type="region of interest" description="Disordered" evidence="1">
    <location>
        <begin position="173"/>
        <end position="196"/>
    </location>
</feature>
<gene>
    <name evidence="2" type="ORF">SVIO_037140</name>
</gene>
<evidence type="ECO:0008006" key="4">
    <source>
        <dbReference type="Google" id="ProtNLM"/>
    </source>
</evidence>
<protein>
    <recommendedName>
        <fullName evidence="4">Leucine-binding protein domain-containing protein</fullName>
    </recommendedName>
</protein>
<sequence length="485" mass="51617">MIGAVAATALLTAGLGSDRPKLSCDVRLTRVGGECVGVSDGSIVFTPELDQASKRISVENRAAAEKPYVTIALLTPMTAPDGQGRRRILEQVQGAYMAQHSANRSELVPAIRLVLAQPGTTEGGWRRLAGQLLDMVDDPRYGLRAVMGFDAGDKHIADAVRFLASHGVPTVGGSYTPEPPSGAPEASPSMAWTSPSAGDQLRALASFSTSPKREERLLVEDLRRGDPYVKGLREAYVDQEPLPRLLTYDSSSARTPVSSSTFRDMVDSICSPKAGIKEIFFAGRPAHLRLFLSALTDRACRKDPNVTVVSGSDTTELAHDRELLRKLRGQSITVRYTAAAHPDMWAKTAPQEGAEAQRTDARRAMNDALRQAEESGAPDLADGETISVHDSALTAIAAIRASTHASTAASSSLPSTSEVGRALRWRQGRMAVRGASGWICLDDQGYPYNKAVAVLTLDGKSALPRLNGVAWPEGKPTGCAPPGVG</sequence>
<dbReference type="OrthoDB" id="3440574at2"/>
<accession>A0A4D4KUT5</accession>
<dbReference type="AlphaFoldDB" id="A0A4D4KUT5"/>
<name>A0A4D4KUT5_STRVO</name>
<dbReference type="Proteomes" id="UP000301309">
    <property type="component" value="Unassembled WGS sequence"/>
</dbReference>
<evidence type="ECO:0000313" key="3">
    <source>
        <dbReference type="Proteomes" id="UP000301309"/>
    </source>
</evidence>
<evidence type="ECO:0000256" key="1">
    <source>
        <dbReference type="SAM" id="MobiDB-lite"/>
    </source>
</evidence>
<proteinExistence type="predicted"/>
<organism evidence="2 3">
    <name type="scientific">Streptomyces violaceusniger</name>
    <dbReference type="NCBI Taxonomy" id="68280"/>
    <lineage>
        <taxon>Bacteria</taxon>
        <taxon>Bacillati</taxon>
        <taxon>Actinomycetota</taxon>
        <taxon>Actinomycetes</taxon>
        <taxon>Kitasatosporales</taxon>
        <taxon>Streptomycetaceae</taxon>
        <taxon>Streptomyces</taxon>
        <taxon>Streptomyces violaceusniger group</taxon>
    </lineage>
</organism>
<comment type="caution">
    <text evidence="2">The sequence shown here is derived from an EMBL/GenBank/DDBJ whole genome shotgun (WGS) entry which is preliminary data.</text>
</comment>
<reference evidence="2 3" key="1">
    <citation type="journal article" date="2020" name="Int. J. Syst. Evol. Microbiol.">
        <title>Reclassification of Streptomyces castelarensis and Streptomyces sporoclivatus as later heterotypic synonyms of Streptomyces antimycoticus.</title>
        <authorList>
            <person name="Komaki H."/>
            <person name="Tamura T."/>
        </authorList>
    </citation>
    <scope>NUCLEOTIDE SEQUENCE [LARGE SCALE GENOMIC DNA]</scope>
    <source>
        <strain evidence="2 3">NBRC 13459</strain>
    </source>
</reference>
<keyword evidence="3" id="KW-1185">Reference proteome</keyword>
<evidence type="ECO:0000313" key="2">
    <source>
        <dbReference type="EMBL" id="GDY53091.1"/>
    </source>
</evidence>
<dbReference type="EMBL" id="BJHW01000001">
    <property type="protein sequence ID" value="GDY53091.1"/>
    <property type="molecule type" value="Genomic_DNA"/>
</dbReference>